<dbReference type="GO" id="GO:0015628">
    <property type="term" value="P:protein secretion by the type II secretion system"/>
    <property type="evidence" value="ECO:0007669"/>
    <property type="project" value="InterPro"/>
</dbReference>
<sequence length="155" mass="17837">MNNFKLKFLLISLVKNQNQGFTLLELLIVIFILGILAAIALPSFLRMADRAREVEAIERINYLNKNQQSYYLENSIFTRSIENLNTSSLETTNYMYLVVILNRGQIAVHVAMPKNERLPYYGGGVYFKRGHMHNCGPWPARTVEQAIATYYARCP</sequence>
<comment type="caution">
    <text evidence="7">The sequence shown here is derived from an EMBL/GenBank/DDBJ whole genome shotgun (WGS) entry which is preliminary data.</text>
</comment>
<keyword evidence="5 6" id="KW-0472">Membrane</keyword>
<reference evidence="7" key="1">
    <citation type="submission" date="2019-10" db="EMBL/GenBank/DDBJ databases">
        <title>Draft genome sequece of Microseira wollei NIES-4236.</title>
        <authorList>
            <person name="Yamaguchi H."/>
            <person name="Suzuki S."/>
            <person name="Kawachi M."/>
        </authorList>
    </citation>
    <scope>NUCLEOTIDE SEQUENCE</scope>
    <source>
        <strain evidence="7">NIES-4236</strain>
    </source>
</reference>
<dbReference type="PANTHER" id="PTHR30093:SF44">
    <property type="entry name" value="TYPE II SECRETION SYSTEM CORE PROTEIN G"/>
    <property type="match status" value="1"/>
</dbReference>
<keyword evidence="4 6" id="KW-1133">Transmembrane helix</keyword>
<evidence type="ECO:0000313" key="8">
    <source>
        <dbReference type="Proteomes" id="UP001050975"/>
    </source>
</evidence>
<comment type="subcellular location">
    <subcellularLocation>
        <location evidence="1">Membrane</location>
        <topology evidence="1">Single-pass membrane protein</topology>
    </subcellularLocation>
</comment>
<dbReference type="PROSITE" id="PS00409">
    <property type="entry name" value="PROKAR_NTER_METHYL"/>
    <property type="match status" value="1"/>
</dbReference>
<evidence type="ECO:0000256" key="3">
    <source>
        <dbReference type="ARBA" id="ARBA00022692"/>
    </source>
</evidence>
<dbReference type="InterPro" id="IPR012902">
    <property type="entry name" value="N_methyl_site"/>
</dbReference>
<dbReference type="AlphaFoldDB" id="A0AAV3XJ23"/>
<dbReference type="Proteomes" id="UP001050975">
    <property type="component" value="Unassembled WGS sequence"/>
</dbReference>
<dbReference type="InterPro" id="IPR031975">
    <property type="entry name" value="Pilin_GH"/>
</dbReference>
<dbReference type="PRINTS" id="PR00813">
    <property type="entry name" value="BCTERIALGSPG"/>
</dbReference>
<feature type="transmembrane region" description="Helical" evidence="6">
    <location>
        <begin position="20"/>
        <end position="45"/>
    </location>
</feature>
<name>A0AAV3XJ23_9CYAN</name>
<dbReference type="SUPFAM" id="SSF54523">
    <property type="entry name" value="Pili subunits"/>
    <property type="match status" value="1"/>
</dbReference>
<dbReference type="Pfam" id="PF07963">
    <property type="entry name" value="N_methyl"/>
    <property type="match status" value="1"/>
</dbReference>
<dbReference type="EMBL" id="BLAY01000188">
    <property type="protein sequence ID" value="GET42917.1"/>
    <property type="molecule type" value="Genomic_DNA"/>
</dbReference>
<evidence type="ECO:0000256" key="4">
    <source>
        <dbReference type="ARBA" id="ARBA00022989"/>
    </source>
</evidence>
<dbReference type="InterPro" id="IPR045584">
    <property type="entry name" value="Pilin-like"/>
</dbReference>
<gene>
    <name evidence="7" type="ORF">MiSe_77350</name>
</gene>
<dbReference type="PANTHER" id="PTHR30093">
    <property type="entry name" value="GENERAL SECRETION PATHWAY PROTEIN G"/>
    <property type="match status" value="1"/>
</dbReference>
<keyword evidence="3 6" id="KW-0812">Transmembrane</keyword>
<evidence type="ECO:0000313" key="7">
    <source>
        <dbReference type="EMBL" id="GET42917.1"/>
    </source>
</evidence>
<dbReference type="Gene3D" id="3.30.700.10">
    <property type="entry name" value="Glycoprotein, Type 4 Pilin"/>
    <property type="match status" value="1"/>
</dbReference>
<evidence type="ECO:0000256" key="5">
    <source>
        <dbReference type="ARBA" id="ARBA00023136"/>
    </source>
</evidence>
<dbReference type="GO" id="GO:0016020">
    <property type="term" value="C:membrane"/>
    <property type="evidence" value="ECO:0007669"/>
    <property type="project" value="UniProtKB-SubCell"/>
</dbReference>
<evidence type="ECO:0000256" key="6">
    <source>
        <dbReference type="SAM" id="Phobius"/>
    </source>
</evidence>
<dbReference type="NCBIfam" id="TIGR02532">
    <property type="entry name" value="IV_pilin_GFxxxE"/>
    <property type="match status" value="1"/>
</dbReference>
<organism evidence="7 8">
    <name type="scientific">Microseira wollei NIES-4236</name>
    <dbReference type="NCBI Taxonomy" id="2530354"/>
    <lineage>
        <taxon>Bacteria</taxon>
        <taxon>Bacillati</taxon>
        <taxon>Cyanobacteriota</taxon>
        <taxon>Cyanophyceae</taxon>
        <taxon>Oscillatoriophycideae</taxon>
        <taxon>Aerosakkonematales</taxon>
        <taxon>Aerosakkonemataceae</taxon>
        <taxon>Microseira</taxon>
    </lineage>
</organism>
<keyword evidence="2" id="KW-0488">Methylation</keyword>
<keyword evidence="8" id="KW-1185">Reference proteome</keyword>
<proteinExistence type="predicted"/>
<dbReference type="InterPro" id="IPR000983">
    <property type="entry name" value="Bac_GSPG_pilin"/>
</dbReference>
<dbReference type="RefSeq" id="WP_307731634.1">
    <property type="nucleotide sequence ID" value="NZ_BLAY01000188.1"/>
</dbReference>
<dbReference type="Pfam" id="PF16734">
    <property type="entry name" value="Pilin_GH"/>
    <property type="match status" value="1"/>
</dbReference>
<protein>
    <submittedName>
        <fullName evidence="7">General secretion pathway protein</fullName>
    </submittedName>
</protein>
<evidence type="ECO:0000256" key="1">
    <source>
        <dbReference type="ARBA" id="ARBA00004167"/>
    </source>
</evidence>
<accession>A0AAV3XJ23</accession>
<evidence type="ECO:0000256" key="2">
    <source>
        <dbReference type="ARBA" id="ARBA00022481"/>
    </source>
</evidence>
<dbReference type="GO" id="GO:0015627">
    <property type="term" value="C:type II protein secretion system complex"/>
    <property type="evidence" value="ECO:0007669"/>
    <property type="project" value="InterPro"/>
</dbReference>